<dbReference type="Gene3D" id="1.20.140.160">
    <property type="match status" value="1"/>
</dbReference>
<dbReference type="RefSeq" id="WP_221856309.1">
    <property type="nucleotide sequence ID" value="NZ_BAAAYV010000003.1"/>
</dbReference>
<dbReference type="PANTHER" id="PTHR30385">
    <property type="entry name" value="SIGMA FACTOR F FLAGELLAR"/>
    <property type="match status" value="1"/>
</dbReference>
<keyword evidence="4" id="KW-0804">Transcription</keyword>
<dbReference type="InterPro" id="IPR007630">
    <property type="entry name" value="RNA_pol_sigma70_r4"/>
</dbReference>
<dbReference type="Pfam" id="PF04542">
    <property type="entry name" value="Sigma70_r2"/>
    <property type="match status" value="1"/>
</dbReference>
<reference evidence="8" key="1">
    <citation type="journal article" date="2019" name="Int. J. Syst. Evol. Microbiol.">
        <title>The Global Catalogue of Microorganisms (GCM) 10K type strain sequencing project: providing services to taxonomists for standard genome sequencing and annotation.</title>
        <authorList>
            <consortium name="The Broad Institute Genomics Platform"/>
            <consortium name="The Broad Institute Genome Sequencing Center for Infectious Disease"/>
            <person name="Wu L."/>
            <person name="Ma J."/>
        </authorList>
    </citation>
    <scope>NUCLEOTIDE SEQUENCE [LARGE SCALE GENOMIC DNA]</scope>
    <source>
        <strain evidence="8">JCM 16546</strain>
    </source>
</reference>
<evidence type="ECO:0000256" key="4">
    <source>
        <dbReference type="ARBA" id="ARBA00023163"/>
    </source>
</evidence>
<evidence type="ECO:0000259" key="6">
    <source>
        <dbReference type="Pfam" id="PF04545"/>
    </source>
</evidence>
<dbReference type="InterPro" id="IPR014284">
    <property type="entry name" value="RNA_pol_sigma-70_dom"/>
</dbReference>
<dbReference type="InterPro" id="IPR007627">
    <property type="entry name" value="RNA_pol_sigma70_r2"/>
</dbReference>
<keyword evidence="2" id="KW-0731">Sigma factor</keyword>
<dbReference type="InterPro" id="IPR013325">
    <property type="entry name" value="RNA_pol_sigma_r2"/>
</dbReference>
<evidence type="ECO:0000256" key="1">
    <source>
        <dbReference type="ARBA" id="ARBA00023015"/>
    </source>
</evidence>
<dbReference type="Gene3D" id="1.10.1740.10">
    <property type="match status" value="1"/>
</dbReference>
<evidence type="ECO:0000256" key="2">
    <source>
        <dbReference type="ARBA" id="ARBA00023082"/>
    </source>
</evidence>
<dbReference type="EMBL" id="BAAAYV010000003">
    <property type="protein sequence ID" value="GAA3649194.1"/>
    <property type="molecule type" value="Genomic_DNA"/>
</dbReference>
<dbReference type="SUPFAM" id="SSF88659">
    <property type="entry name" value="Sigma3 and sigma4 domains of RNA polymerase sigma factors"/>
    <property type="match status" value="2"/>
</dbReference>
<keyword evidence="8" id="KW-1185">Reference proteome</keyword>
<dbReference type="NCBIfam" id="TIGR02937">
    <property type="entry name" value="sigma70-ECF"/>
    <property type="match status" value="1"/>
</dbReference>
<dbReference type="CDD" id="cd06171">
    <property type="entry name" value="Sigma70_r4"/>
    <property type="match status" value="1"/>
</dbReference>
<dbReference type="Proteomes" id="UP001410795">
    <property type="component" value="Unassembled WGS sequence"/>
</dbReference>
<feature type="domain" description="RNA polymerase sigma-70 region 4" evidence="6">
    <location>
        <begin position="168"/>
        <end position="216"/>
    </location>
</feature>
<evidence type="ECO:0000313" key="8">
    <source>
        <dbReference type="Proteomes" id="UP001410795"/>
    </source>
</evidence>
<evidence type="ECO:0000259" key="5">
    <source>
        <dbReference type="Pfam" id="PF04542"/>
    </source>
</evidence>
<organism evidence="7 8">
    <name type="scientific">Microbacterium marinilacus</name>
    <dbReference type="NCBI Taxonomy" id="415209"/>
    <lineage>
        <taxon>Bacteria</taxon>
        <taxon>Bacillati</taxon>
        <taxon>Actinomycetota</taxon>
        <taxon>Actinomycetes</taxon>
        <taxon>Micrococcales</taxon>
        <taxon>Microbacteriaceae</taxon>
        <taxon>Microbacterium</taxon>
    </lineage>
</organism>
<comment type="caution">
    <text evidence="7">The sequence shown here is derived from an EMBL/GenBank/DDBJ whole genome shotgun (WGS) entry which is preliminary data.</text>
</comment>
<gene>
    <name evidence="7" type="ORF">GCM10022202_06070</name>
</gene>
<dbReference type="PIRSF" id="PIRSF000770">
    <property type="entry name" value="RNA_pol_sigma-SigE/K"/>
    <property type="match status" value="1"/>
</dbReference>
<keyword evidence="1" id="KW-0805">Transcription regulation</keyword>
<keyword evidence="3" id="KW-0238">DNA-binding</keyword>
<accession>A0ABP7B660</accession>
<dbReference type="SUPFAM" id="SSF88946">
    <property type="entry name" value="Sigma2 domain of RNA polymerase sigma factors"/>
    <property type="match status" value="1"/>
</dbReference>
<dbReference type="Pfam" id="PF04545">
    <property type="entry name" value="Sigma70_r4"/>
    <property type="match status" value="1"/>
</dbReference>
<evidence type="ECO:0000313" key="7">
    <source>
        <dbReference type="EMBL" id="GAA3649194.1"/>
    </source>
</evidence>
<sequence length="268" mass="28763">MTRVERNRLVVENLPLVGFLAAELSSRATHISREDLAAAGALALVTAADAFDPTMGVPFGAYARRRILGAFADEMRAMDWASRGIRRRIKETTAVRDTLTAALGRTPTTDEIASTMGVDAQTVTDALADAERTVIALDDPIVHAVSSDLPLPDAAAAQGERREVLQHALEALPERMRLIVRAVYVEERPVKEIAAELGVSHSAVSQQRAEGLRLLRDALDRYDAENPGDSPAPTSRVSDAAREAYFTRIAANGGRRLAGAFLKGAAAL</sequence>
<proteinExistence type="predicted"/>
<feature type="domain" description="RNA polymerase sigma-70 region 2" evidence="5">
    <location>
        <begin position="9"/>
        <end position="80"/>
    </location>
</feature>
<dbReference type="InterPro" id="IPR000943">
    <property type="entry name" value="RNA_pol_sigma70"/>
</dbReference>
<evidence type="ECO:0000256" key="3">
    <source>
        <dbReference type="ARBA" id="ARBA00023125"/>
    </source>
</evidence>
<dbReference type="InterPro" id="IPR013324">
    <property type="entry name" value="RNA_pol_sigma_r3/r4-like"/>
</dbReference>
<name>A0ABP7B660_9MICO</name>
<protein>
    <submittedName>
        <fullName evidence="7">RNA polymerase sigma factor FliA</fullName>
    </submittedName>
</protein>